<feature type="compositionally biased region" description="Polar residues" evidence="2">
    <location>
        <begin position="279"/>
        <end position="294"/>
    </location>
</feature>
<dbReference type="SUPFAM" id="SSF51197">
    <property type="entry name" value="Clavaminate synthase-like"/>
    <property type="match status" value="1"/>
</dbReference>
<feature type="compositionally biased region" description="Low complexity" evidence="2">
    <location>
        <begin position="95"/>
        <end position="106"/>
    </location>
</feature>
<evidence type="ECO:0000259" key="3">
    <source>
        <dbReference type="Pfam" id="PF13532"/>
    </source>
</evidence>
<evidence type="ECO:0000313" key="5">
    <source>
        <dbReference type="Proteomes" id="UP000316270"/>
    </source>
</evidence>
<dbReference type="OrthoDB" id="2163491at2759"/>
<feature type="binding site" evidence="1">
    <location>
        <position position="845"/>
    </location>
    <ligand>
        <name>2-oxoglutarate</name>
        <dbReference type="ChEBI" id="CHEBI:16810"/>
    </ligand>
</feature>
<feature type="compositionally biased region" description="Basic residues" evidence="2">
    <location>
        <begin position="119"/>
        <end position="133"/>
    </location>
</feature>
<evidence type="ECO:0000313" key="4">
    <source>
        <dbReference type="EMBL" id="QDS69615.1"/>
    </source>
</evidence>
<feature type="domain" description="Alpha-ketoglutarate-dependent dioxygenase AlkB-like" evidence="3">
    <location>
        <begin position="800"/>
        <end position="992"/>
    </location>
</feature>
<name>A0A517L1V5_9PEZI</name>
<dbReference type="GO" id="GO:0008198">
    <property type="term" value="F:ferrous iron binding"/>
    <property type="evidence" value="ECO:0007669"/>
    <property type="project" value="TreeGrafter"/>
</dbReference>
<sequence length="1034" mass="115831">MERELQRLSGFLEGKANFDSNVQFALGHSGSGSRKSTRCKAPIVASLELDTPPKETSLRKRKAFSIRQREPKATGPEAQPVIAISGPAPDEVVASSTSTLSDPPSDFDNDKAPTPPPPKRQKRNALAAKKSRRATPVLCLKFDNAESRRKFSELVNGNGALNDDANSPASDRDSGNEIESRTSIEMDNFDNESDYLPTPIRRSSNPARKRLTEASSAAKKRQQRQAPRIKRPVIASKSSRLPNGPFLMRSLKLGILTPPATPNGNIAIDPLHYEDRSPSPVTDTSILQEESSPTGHKLPSLVASRPRRGAPRVETTLPSPPQLFADLQQRGIVPAQESDSLVHDDSSNLQHVVISHQQLQLRAGLDPTTGRDYETKSHALTQMSRRKPKPQGSPPVWAESRQVLCETLPYYRSHHGAGYAKDGVAYSFMFDGQANGRDFMDSTVVVSRAGGGMEKDEETGEMVQSRDTQETHIVRAFRNGVRFQQPVCLITGNKNPTAQFEIPYKLCVLDWFKPTHVWAEKEGDRRILRYRFEILDSSKAAWWKGEGVVEPVQLGELAPPFSYKCSSCQQESQQVYLNGWMCINYDCQALWKFIDGTAPDSDRLVYDPRWLKQEVRWSHTSPPQATKPDPWILADKSSAQFDHGMVWQATKGIACPNCDRCGAREHWSYWECRNCHTRYNTPRSIVTPDLLHDWLNPVDTGYAHTKDDCHPSVKLSLAFIGNYRVHIYTIPGIDGFVAHMLANKTVNEEPDGPDAMFLALQNTDIGLRRVSMKPKQPEESLTNQFTTNFGMPYKFVASPDFSSFDEAPKAIQDSRSRLNWSARTLLSTQGQTFDHEFNEVLALGYMQGNKINYHDDGERGLGPTIATLSLGTPATMTLRMKKKHYKGCTDKLFVNMPPLPGCLKYEERLAAYNSLQKLDKKSPAYRRRLSELPSELGLSDKTRIDPITGKSIRNKSEQDALISLKLCHGGVVIMHGAAIQEYYEHAVVPEGKLRFALTCRYIDPDSLEEDARPTWTVENEKEPYDGFKLPEPKQ</sequence>
<dbReference type="Proteomes" id="UP000316270">
    <property type="component" value="Chromosome 3"/>
</dbReference>
<feature type="compositionally biased region" description="Basic and acidic residues" evidence="2">
    <location>
        <begin position="170"/>
        <end position="184"/>
    </location>
</feature>
<evidence type="ECO:0000256" key="2">
    <source>
        <dbReference type="SAM" id="MobiDB-lite"/>
    </source>
</evidence>
<dbReference type="InterPro" id="IPR037151">
    <property type="entry name" value="AlkB-like_sf"/>
</dbReference>
<dbReference type="InterPro" id="IPR032852">
    <property type="entry name" value="ALKBH2"/>
</dbReference>
<keyword evidence="5" id="KW-1185">Reference proteome</keyword>
<protein>
    <recommendedName>
        <fullName evidence="3">Alpha-ketoglutarate-dependent dioxygenase AlkB-like domain-containing protein</fullName>
    </recommendedName>
</protein>
<feature type="region of interest" description="Disordered" evidence="2">
    <location>
        <begin position="156"/>
        <end position="242"/>
    </location>
</feature>
<dbReference type="PANTHER" id="PTHR31573:SF4">
    <property type="entry name" value="FE2OG DIOXYGENASE DOMAIN-CONTAINING PROTEIN"/>
    <property type="match status" value="1"/>
</dbReference>
<feature type="region of interest" description="Disordered" evidence="2">
    <location>
        <begin position="44"/>
        <end position="135"/>
    </location>
</feature>
<feature type="binding site" evidence="1">
    <location>
        <position position="854"/>
    </location>
    <ligand>
        <name>2-oxoglutarate</name>
        <dbReference type="ChEBI" id="CHEBI:16810"/>
    </ligand>
</feature>
<evidence type="ECO:0000256" key="1">
    <source>
        <dbReference type="PIRSR" id="PIRSR632852-1"/>
    </source>
</evidence>
<dbReference type="GO" id="GO:0051747">
    <property type="term" value="F:cytosine C-5 DNA demethylase activity"/>
    <property type="evidence" value="ECO:0007669"/>
    <property type="project" value="TreeGrafter"/>
</dbReference>
<feature type="compositionally biased region" description="Basic and acidic residues" evidence="2">
    <location>
        <begin position="1018"/>
        <end position="1034"/>
    </location>
</feature>
<proteinExistence type="predicted"/>
<dbReference type="GO" id="GO:0035516">
    <property type="term" value="F:broad specificity oxidative DNA demethylase activity"/>
    <property type="evidence" value="ECO:0007669"/>
    <property type="project" value="TreeGrafter"/>
</dbReference>
<feature type="region of interest" description="Disordered" evidence="2">
    <location>
        <begin position="1010"/>
        <end position="1034"/>
    </location>
</feature>
<feature type="compositionally biased region" description="Basic residues" evidence="2">
    <location>
        <begin position="218"/>
        <end position="231"/>
    </location>
</feature>
<accession>A0A517L1V5</accession>
<dbReference type="Gene3D" id="2.60.120.590">
    <property type="entry name" value="Alpha-ketoglutarate-dependent dioxygenase AlkB-like"/>
    <property type="match status" value="1"/>
</dbReference>
<dbReference type="GO" id="GO:0006307">
    <property type="term" value="P:DNA alkylation repair"/>
    <property type="evidence" value="ECO:0007669"/>
    <property type="project" value="TreeGrafter"/>
</dbReference>
<dbReference type="InterPro" id="IPR027450">
    <property type="entry name" value="AlkB-like"/>
</dbReference>
<feature type="region of interest" description="Disordered" evidence="2">
    <location>
        <begin position="378"/>
        <end position="397"/>
    </location>
</feature>
<dbReference type="Pfam" id="PF13532">
    <property type="entry name" value="2OG-FeII_Oxy_2"/>
    <property type="match status" value="1"/>
</dbReference>
<reference evidence="4 5" key="1">
    <citation type="submission" date="2019-07" db="EMBL/GenBank/DDBJ databases">
        <title>Finished genome of Venturia effusa.</title>
        <authorList>
            <person name="Young C.A."/>
            <person name="Cox M.P."/>
            <person name="Ganley A.R.D."/>
            <person name="David W.J."/>
        </authorList>
    </citation>
    <scope>NUCLEOTIDE SEQUENCE [LARGE SCALE GENOMIC DNA]</scope>
    <source>
        <strain evidence="5">albino</strain>
    </source>
</reference>
<dbReference type="STRING" id="50376.A0A517L1V5"/>
<feature type="region of interest" description="Disordered" evidence="2">
    <location>
        <begin position="266"/>
        <end position="320"/>
    </location>
</feature>
<dbReference type="EMBL" id="CP042187">
    <property type="protein sequence ID" value="QDS69615.1"/>
    <property type="molecule type" value="Genomic_DNA"/>
</dbReference>
<dbReference type="AlphaFoldDB" id="A0A517L1V5"/>
<organism evidence="4 5">
    <name type="scientific">Venturia effusa</name>
    <dbReference type="NCBI Taxonomy" id="50376"/>
    <lineage>
        <taxon>Eukaryota</taxon>
        <taxon>Fungi</taxon>
        <taxon>Dikarya</taxon>
        <taxon>Ascomycota</taxon>
        <taxon>Pezizomycotina</taxon>
        <taxon>Dothideomycetes</taxon>
        <taxon>Pleosporomycetidae</taxon>
        <taxon>Venturiales</taxon>
        <taxon>Venturiaceae</taxon>
        <taxon>Venturia</taxon>
    </lineage>
</organism>
<dbReference type="PANTHER" id="PTHR31573">
    <property type="entry name" value="ALPHA-KETOGLUTARATE-DEPENDENT DIOXYGENASE ALKB HOMOLOG 2"/>
    <property type="match status" value="1"/>
</dbReference>
<gene>
    <name evidence="4" type="ORF">FKW77_008812</name>
</gene>